<name>A0A397TNS2_9GLOM</name>
<evidence type="ECO:0000313" key="2">
    <source>
        <dbReference type="Proteomes" id="UP000265703"/>
    </source>
</evidence>
<reference evidence="1 2" key="1">
    <citation type="submission" date="2018-06" db="EMBL/GenBank/DDBJ databases">
        <title>Comparative genomics reveals the genomic features of Rhizophagus irregularis, R. cerebriforme, R. diaphanum and Gigaspora rosea, and their symbiotic lifestyle signature.</title>
        <authorList>
            <person name="Morin E."/>
            <person name="San Clemente H."/>
            <person name="Chen E.C.H."/>
            <person name="De La Providencia I."/>
            <person name="Hainaut M."/>
            <person name="Kuo A."/>
            <person name="Kohler A."/>
            <person name="Murat C."/>
            <person name="Tang N."/>
            <person name="Roy S."/>
            <person name="Loubradou J."/>
            <person name="Henrissat B."/>
            <person name="Grigoriev I.V."/>
            <person name="Corradi N."/>
            <person name="Roux C."/>
            <person name="Martin F.M."/>
        </authorList>
    </citation>
    <scope>NUCLEOTIDE SEQUENCE [LARGE SCALE GENOMIC DNA]</scope>
    <source>
        <strain evidence="1 2">DAOM 227022</strain>
    </source>
</reference>
<comment type="caution">
    <text evidence="1">The sequence shown here is derived from an EMBL/GenBank/DDBJ whole genome shotgun (WGS) entry which is preliminary data.</text>
</comment>
<dbReference type="OrthoDB" id="270318at2759"/>
<accession>A0A397TNS2</accession>
<proteinExistence type="predicted"/>
<keyword evidence="2" id="KW-1185">Reference proteome</keyword>
<sequence>MRTLCDELRIEIFKFVNTPISLALTNREWYAISRDPHARAEWLLYKYGRAHALFHAVRLGNNFITVEVVQALLAKDATMSRYFIQRLLMHSSAYDEKLIELTNEHNVIQADFERIRAFQKKLRSPWASNLPMTIFTKLITEGYNILNDKELTTKGNDMELFHFLSAGPLVINHAQQNLNEMQDLILNKKFIPFPPRPKPIYEDTIEYIQLMQERAQYEYLPKDGYEKSHHLNVIARAILIHPDLVDLWKKIGYYEICSDVNELVVQGALLMLFPPTPPTNWECPDVNSVVSRLRQLIDLGFNLTDTVIEETFFSFENRLNEIGDLMMNSFQEIRKESISDIAYSCFIQTIRLERNHRKIELFEFLINRIDQSEKALKNILEYYNVGFKFDASSIKRIKIRSLSVHSNFYYWILKKYGPNSEITQKCFEDIIESRIWIDLRLHETPKLRIPRNLTEAAFNSICSIYLEFCNEKVPFKTFYLPYLQLANNEEIIRPLFGISLPIIFGLQLKYKLPFEINYEYNRPEIRLIKNNKRKFIEIMDNQEEWFMLLKMYYGQILDDSDVTEIFKKNFENFLERITDEFNTTEQSADAGSSKRFKQ</sequence>
<dbReference type="EMBL" id="QKYT01000040">
    <property type="protein sequence ID" value="RIA96691.1"/>
    <property type="molecule type" value="Genomic_DNA"/>
</dbReference>
<gene>
    <name evidence="1" type="ORF">C1645_358234</name>
</gene>
<evidence type="ECO:0000313" key="1">
    <source>
        <dbReference type="EMBL" id="RIA96691.1"/>
    </source>
</evidence>
<organism evidence="1 2">
    <name type="scientific">Glomus cerebriforme</name>
    <dbReference type="NCBI Taxonomy" id="658196"/>
    <lineage>
        <taxon>Eukaryota</taxon>
        <taxon>Fungi</taxon>
        <taxon>Fungi incertae sedis</taxon>
        <taxon>Mucoromycota</taxon>
        <taxon>Glomeromycotina</taxon>
        <taxon>Glomeromycetes</taxon>
        <taxon>Glomerales</taxon>
        <taxon>Glomeraceae</taxon>
        <taxon>Glomus</taxon>
    </lineage>
</organism>
<dbReference type="Proteomes" id="UP000265703">
    <property type="component" value="Unassembled WGS sequence"/>
</dbReference>
<dbReference type="STRING" id="658196.A0A397TNS2"/>
<dbReference type="AlphaFoldDB" id="A0A397TNS2"/>
<protein>
    <submittedName>
        <fullName evidence="1">Uncharacterized protein</fullName>
    </submittedName>
</protein>